<organism evidence="1 2">
    <name type="scientific">Melia azedarach</name>
    <name type="common">Chinaberry tree</name>
    <dbReference type="NCBI Taxonomy" id="155640"/>
    <lineage>
        <taxon>Eukaryota</taxon>
        <taxon>Viridiplantae</taxon>
        <taxon>Streptophyta</taxon>
        <taxon>Embryophyta</taxon>
        <taxon>Tracheophyta</taxon>
        <taxon>Spermatophyta</taxon>
        <taxon>Magnoliopsida</taxon>
        <taxon>eudicotyledons</taxon>
        <taxon>Gunneridae</taxon>
        <taxon>Pentapetalae</taxon>
        <taxon>rosids</taxon>
        <taxon>malvids</taxon>
        <taxon>Sapindales</taxon>
        <taxon>Meliaceae</taxon>
        <taxon>Melia</taxon>
    </lineage>
</organism>
<evidence type="ECO:0000313" key="1">
    <source>
        <dbReference type="EMBL" id="KAJ4719815.1"/>
    </source>
</evidence>
<keyword evidence="2" id="KW-1185">Reference proteome</keyword>
<gene>
    <name evidence="1" type="ORF">OWV82_007738</name>
</gene>
<comment type="caution">
    <text evidence="1">The sequence shown here is derived from an EMBL/GenBank/DDBJ whole genome shotgun (WGS) entry which is preliminary data.</text>
</comment>
<sequence>MRLKLLIDTSARRVIVAEVGKDFVDFLFYLFSLPIGSVVKLLAQKNMTGCIDDLHKSLETFSMNHMQPNQSKTSLLNPKSPISATGLPLLLSNHEPETRTFYSCSNNANHSYVAEVPNLICPTCKAEMTFELSYVSPTTANTVPIFGEGGFVKGLVNYMVTDNLEVMPMSTISAITLLLKKCSVNDFSSLEERIVYVGMEEALELLKASLECKTALTSVFLGNTRHDERSRS</sequence>
<name>A0ACC1Y7T3_MELAZ</name>
<dbReference type="Proteomes" id="UP001164539">
    <property type="component" value="Chromosome 4"/>
</dbReference>
<evidence type="ECO:0000313" key="2">
    <source>
        <dbReference type="Proteomes" id="UP001164539"/>
    </source>
</evidence>
<protein>
    <submittedName>
        <fullName evidence="1">DUF674 family protein</fullName>
    </submittedName>
</protein>
<accession>A0ACC1Y7T3</accession>
<reference evidence="1 2" key="1">
    <citation type="journal article" date="2023" name="Science">
        <title>Complex scaffold remodeling in plant triterpene biosynthesis.</title>
        <authorList>
            <person name="De La Pena R."/>
            <person name="Hodgson H."/>
            <person name="Liu J.C."/>
            <person name="Stephenson M.J."/>
            <person name="Martin A.C."/>
            <person name="Owen C."/>
            <person name="Harkess A."/>
            <person name="Leebens-Mack J."/>
            <person name="Jimenez L.E."/>
            <person name="Osbourn A."/>
            <person name="Sattely E.S."/>
        </authorList>
    </citation>
    <scope>NUCLEOTIDE SEQUENCE [LARGE SCALE GENOMIC DNA]</scope>
    <source>
        <strain evidence="2">cv. JPN11</strain>
        <tissue evidence="1">Leaf</tissue>
    </source>
</reference>
<dbReference type="EMBL" id="CM051397">
    <property type="protein sequence ID" value="KAJ4719815.1"/>
    <property type="molecule type" value="Genomic_DNA"/>
</dbReference>
<proteinExistence type="predicted"/>